<evidence type="ECO:0000259" key="3">
    <source>
        <dbReference type="PROSITE" id="PS50110"/>
    </source>
</evidence>
<dbReference type="Pfam" id="PF18548">
    <property type="entry name" value="MetOD2"/>
    <property type="match status" value="1"/>
</dbReference>
<feature type="modified residue" description="4-aspartylphosphate" evidence="2">
    <location>
        <position position="52"/>
    </location>
</feature>
<proteinExistence type="predicted"/>
<dbReference type="InterPro" id="IPR001789">
    <property type="entry name" value="Sig_transdc_resp-reg_receiver"/>
</dbReference>
<dbReference type="PANTHER" id="PTHR44591">
    <property type="entry name" value="STRESS RESPONSE REGULATOR PROTEIN 1"/>
    <property type="match status" value="1"/>
</dbReference>
<keyword evidence="1 2" id="KW-0597">Phosphoprotein</keyword>
<name>A0A1G9BFK8_9EURY</name>
<accession>A0A1G9BFK8</accession>
<dbReference type="GO" id="GO:0000160">
    <property type="term" value="P:phosphorelay signal transduction system"/>
    <property type="evidence" value="ECO:0007669"/>
    <property type="project" value="InterPro"/>
</dbReference>
<dbReference type="Proteomes" id="UP000326500">
    <property type="component" value="Unassembled WGS sequence"/>
</dbReference>
<dbReference type="EMBL" id="FNFT01000009">
    <property type="protein sequence ID" value="SDK38318.1"/>
    <property type="molecule type" value="Genomic_DNA"/>
</dbReference>
<dbReference type="PROSITE" id="PS50110">
    <property type="entry name" value="RESPONSE_REGULATORY"/>
    <property type="match status" value="1"/>
</dbReference>
<dbReference type="AlphaFoldDB" id="A0A1G9BFK8"/>
<dbReference type="InterPro" id="IPR050595">
    <property type="entry name" value="Bact_response_regulator"/>
</dbReference>
<dbReference type="PANTHER" id="PTHR44591:SF3">
    <property type="entry name" value="RESPONSE REGULATORY DOMAIN-CONTAINING PROTEIN"/>
    <property type="match status" value="1"/>
</dbReference>
<dbReference type="STRING" id="2200.GCA_001571405_02120"/>
<dbReference type="Gene3D" id="3.40.50.2300">
    <property type="match status" value="1"/>
</dbReference>
<protein>
    <submittedName>
        <fullName evidence="4">Response regulator receiver domain-containing protein</fullName>
    </submittedName>
</protein>
<evidence type="ECO:0000313" key="5">
    <source>
        <dbReference type="Proteomes" id="UP000326500"/>
    </source>
</evidence>
<evidence type="ECO:0000256" key="1">
    <source>
        <dbReference type="ARBA" id="ARBA00022553"/>
    </source>
</evidence>
<evidence type="ECO:0000313" key="4">
    <source>
        <dbReference type="EMBL" id="SDK38318.1"/>
    </source>
</evidence>
<dbReference type="InterPro" id="IPR011006">
    <property type="entry name" value="CheY-like_superfamily"/>
</dbReference>
<dbReference type="SMART" id="SM00448">
    <property type="entry name" value="REC"/>
    <property type="match status" value="1"/>
</dbReference>
<feature type="domain" description="Response regulatory" evidence="3">
    <location>
        <begin position="3"/>
        <end position="119"/>
    </location>
</feature>
<dbReference type="RefSeq" id="WP_066958696.1">
    <property type="nucleotide sequence ID" value="NZ_BCNX01000012.1"/>
</dbReference>
<evidence type="ECO:0000256" key="2">
    <source>
        <dbReference type="PROSITE-ProRule" id="PRU00169"/>
    </source>
</evidence>
<organism evidence="4 5">
    <name type="scientific">Methanoculleus thermophilus</name>
    <dbReference type="NCBI Taxonomy" id="2200"/>
    <lineage>
        <taxon>Archaea</taxon>
        <taxon>Methanobacteriati</taxon>
        <taxon>Methanobacteriota</taxon>
        <taxon>Stenosarchaea group</taxon>
        <taxon>Methanomicrobia</taxon>
        <taxon>Methanomicrobiales</taxon>
        <taxon>Methanomicrobiaceae</taxon>
        <taxon>Methanoculleus</taxon>
    </lineage>
</organism>
<dbReference type="Pfam" id="PF00072">
    <property type="entry name" value="Response_reg"/>
    <property type="match status" value="1"/>
</dbReference>
<gene>
    <name evidence="4" type="ORF">SAMN04488571_10949</name>
</gene>
<reference evidence="4 5" key="1">
    <citation type="submission" date="2016-10" db="EMBL/GenBank/DDBJ databases">
        <authorList>
            <person name="Varghese N."/>
            <person name="Submissions S."/>
        </authorList>
    </citation>
    <scope>NUCLEOTIDE SEQUENCE [LARGE SCALE GENOMIC DNA]</scope>
    <source>
        <strain evidence="4 5">DSM 2373</strain>
    </source>
</reference>
<dbReference type="InterPro" id="IPR040541">
    <property type="entry name" value="MetOD2"/>
</dbReference>
<dbReference type="OrthoDB" id="2830at2157"/>
<dbReference type="SUPFAM" id="SSF52172">
    <property type="entry name" value="CheY-like"/>
    <property type="match status" value="1"/>
</dbReference>
<keyword evidence="5" id="KW-1185">Reference proteome</keyword>
<sequence length="211" mass="24035">MYTILIVDDSPMIVDVFVTMLERGGYQPITAFSGMECLEILKTTTPDLVLLDIMMEPMDGWETLEKIKADPATREIPVLMLTAKPLTPEEANTYGAYIEDYILKPTTHHQLYEAIEHVLARQHSIAADIARAREAGVDQRIIDEYERLSKSVDINKRLLKILETTYSIKDVQAGMGENITRAIKSMAMSIKLQEERLNQVRDQFAEVFEAR</sequence>